<proteinExistence type="predicted"/>
<organism evidence="2 3">
    <name type="scientific">Nocardia rhizosphaerihabitans</name>
    <dbReference type="NCBI Taxonomy" id="1691570"/>
    <lineage>
        <taxon>Bacteria</taxon>
        <taxon>Bacillati</taxon>
        <taxon>Actinomycetota</taxon>
        <taxon>Actinomycetes</taxon>
        <taxon>Mycobacteriales</taxon>
        <taxon>Nocardiaceae</taxon>
        <taxon>Nocardia</taxon>
    </lineage>
</organism>
<protein>
    <submittedName>
        <fullName evidence="2">Uncharacterized protein</fullName>
    </submittedName>
</protein>
<accession>A0ABQ2KWB6</accession>
<feature type="compositionally biased region" description="Pro residues" evidence="1">
    <location>
        <begin position="95"/>
        <end position="107"/>
    </location>
</feature>
<feature type="region of interest" description="Disordered" evidence="1">
    <location>
        <begin position="88"/>
        <end position="110"/>
    </location>
</feature>
<sequence length="135" mass="13433">MVVTGCVVDGGATVVVGGVSPHWPGPQLSVPQSGPGMQVWPGGNPHSLCPQLSVPQSGPGTQLYPGGGSCVGEWYHDDSGACVGEWYHDDSGAEPPLPGTEPPPSGVPPGFADGVTALVAGVVVAEVLDTELDPG</sequence>
<comment type="caution">
    <text evidence="2">The sequence shown here is derived from an EMBL/GenBank/DDBJ whole genome shotgun (WGS) entry which is preliminary data.</text>
</comment>
<evidence type="ECO:0000256" key="1">
    <source>
        <dbReference type="SAM" id="MobiDB-lite"/>
    </source>
</evidence>
<dbReference type="Proteomes" id="UP000658127">
    <property type="component" value="Unassembled WGS sequence"/>
</dbReference>
<evidence type="ECO:0000313" key="3">
    <source>
        <dbReference type="Proteomes" id="UP000658127"/>
    </source>
</evidence>
<name>A0ABQ2KWB6_9NOCA</name>
<gene>
    <name evidence="2" type="ORF">GCM10011610_53600</name>
</gene>
<evidence type="ECO:0000313" key="2">
    <source>
        <dbReference type="EMBL" id="GGN92480.1"/>
    </source>
</evidence>
<dbReference type="EMBL" id="BMNE01000006">
    <property type="protein sequence ID" value="GGN92480.1"/>
    <property type="molecule type" value="Genomic_DNA"/>
</dbReference>
<reference evidence="3" key="1">
    <citation type="journal article" date="2019" name="Int. J. Syst. Evol. Microbiol.">
        <title>The Global Catalogue of Microorganisms (GCM) 10K type strain sequencing project: providing services to taxonomists for standard genome sequencing and annotation.</title>
        <authorList>
            <consortium name="The Broad Institute Genomics Platform"/>
            <consortium name="The Broad Institute Genome Sequencing Center for Infectious Disease"/>
            <person name="Wu L."/>
            <person name="Ma J."/>
        </authorList>
    </citation>
    <scope>NUCLEOTIDE SEQUENCE [LARGE SCALE GENOMIC DNA]</scope>
    <source>
        <strain evidence="3">CGMCC 4.7329</strain>
    </source>
</reference>
<keyword evidence="3" id="KW-1185">Reference proteome</keyword>